<evidence type="ECO:0000313" key="2">
    <source>
        <dbReference type="EMBL" id="GFS20522.1"/>
    </source>
</evidence>
<dbReference type="EMBL" id="BMAT01003106">
    <property type="protein sequence ID" value="GFS20522.1"/>
    <property type="molecule type" value="Genomic_DNA"/>
</dbReference>
<evidence type="ECO:0000313" key="3">
    <source>
        <dbReference type="Proteomes" id="UP000762676"/>
    </source>
</evidence>
<protein>
    <submittedName>
        <fullName evidence="2">Uncharacterized protein</fullName>
    </submittedName>
</protein>
<accession>A0AAV4JCJ6</accession>
<dbReference type="Proteomes" id="UP000762676">
    <property type="component" value="Unassembled WGS sequence"/>
</dbReference>
<proteinExistence type="predicted"/>
<gene>
    <name evidence="2" type="ORF">ElyMa_001573300</name>
</gene>
<feature type="region of interest" description="Disordered" evidence="1">
    <location>
        <begin position="68"/>
        <end position="94"/>
    </location>
</feature>
<evidence type="ECO:0000256" key="1">
    <source>
        <dbReference type="SAM" id="MobiDB-lite"/>
    </source>
</evidence>
<dbReference type="AlphaFoldDB" id="A0AAV4JCJ6"/>
<organism evidence="2 3">
    <name type="scientific">Elysia marginata</name>
    <dbReference type="NCBI Taxonomy" id="1093978"/>
    <lineage>
        <taxon>Eukaryota</taxon>
        <taxon>Metazoa</taxon>
        <taxon>Spiralia</taxon>
        <taxon>Lophotrochozoa</taxon>
        <taxon>Mollusca</taxon>
        <taxon>Gastropoda</taxon>
        <taxon>Heterobranchia</taxon>
        <taxon>Euthyneura</taxon>
        <taxon>Panpulmonata</taxon>
        <taxon>Sacoglossa</taxon>
        <taxon>Placobranchoidea</taxon>
        <taxon>Plakobranchidae</taxon>
        <taxon>Elysia</taxon>
    </lineage>
</organism>
<keyword evidence="3" id="KW-1185">Reference proteome</keyword>
<name>A0AAV4JCJ6_9GAST</name>
<sequence>MGSKMLTQDRKLQMVEISRLLLRCQRDNGDKNTTNIVVGSGGDFRANTNRFDNLITNDETWVHMNAPETKRESPTCKTSILSHDQKVQNVEVRS</sequence>
<reference evidence="2 3" key="1">
    <citation type="journal article" date="2021" name="Elife">
        <title>Chloroplast acquisition without the gene transfer in kleptoplastic sea slugs, Plakobranchus ocellatus.</title>
        <authorList>
            <person name="Maeda T."/>
            <person name="Takahashi S."/>
            <person name="Yoshida T."/>
            <person name="Shimamura S."/>
            <person name="Takaki Y."/>
            <person name="Nagai Y."/>
            <person name="Toyoda A."/>
            <person name="Suzuki Y."/>
            <person name="Arimoto A."/>
            <person name="Ishii H."/>
            <person name="Satoh N."/>
            <person name="Nishiyama T."/>
            <person name="Hasebe M."/>
            <person name="Maruyama T."/>
            <person name="Minagawa J."/>
            <person name="Obokata J."/>
            <person name="Shigenobu S."/>
        </authorList>
    </citation>
    <scope>NUCLEOTIDE SEQUENCE [LARGE SCALE GENOMIC DNA]</scope>
</reference>
<comment type="caution">
    <text evidence="2">The sequence shown here is derived from an EMBL/GenBank/DDBJ whole genome shotgun (WGS) entry which is preliminary data.</text>
</comment>